<feature type="transmembrane region" description="Helical" evidence="1">
    <location>
        <begin position="61"/>
        <end position="76"/>
    </location>
</feature>
<protein>
    <submittedName>
        <fullName evidence="2">Sigma-E processing peptidase SpoIIGA</fullName>
    </submittedName>
</protein>
<feature type="transmembrane region" description="Helical" evidence="1">
    <location>
        <begin position="88"/>
        <end position="106"/>
    </location>
</feature>
<dbReference type="GO" id="GO:0006508">
    <property type="term" value="P:proteolysis"/>
    <property type="evidence" value="ECO:0007669"/>
    <property type="project" value="InterPro"/>
</dbReference>
<evidence type="ECO:0000256" key="1">
    <source>
        <dbReference type="SAM" id="Phobius"/>
    </source>
</evidence>
<gene>
    <name evidence="2" type="ORF">ERS852406_01107</name>
</gene>
<evidence type="ECO:0000313" key="2">
    <source>
        <dbReference type="EMBL" id="CUO02696.1"/>
    </source>
</evidence>
<keyword evidence="1" id="KW-0472">Membrane</keyword>
<feature type="transmembrane region" description="Helical" evidence="1">
    <location>
        <begin position="6"/>
        <end position="26"/>
    </location>
</feature>
<dbReference type="Pfam" id="PF03419">
    <property type="entry name" value="Peptidase_U4"/>
    <property type="match status" value="1"/>
</dbReference>
<reference evidence="2 3" key="1">
    <citation type="submission" date="2015-09" db="EMBL/GenBank/DDBJ databases">
        <authorList>
            <consortium name="Pathogen Informatics"/>
        </authorList>
    </citation>
    <scope>NUCLEOTIDE SEQUENCE [LARGE SCALE GENOMIC DNA]</scope>
    <source>
        <strain evidence="2 3">2789STDY5608849</strain>
    </source>
</reference>
<name>A0A174BT17_9FIRM</name>
<proteinExistence type="predicted"/>
<dbReference type="Proteomes" id="UP000095706">
    <property type="component" value="Unassembled WGS sequence"/>
</dbReference>
<dbReference type="RefSeq" id="WP_055226949.1">
    <property type="nucleotide sequence ID" value="NZ_CYYV01000005.1"/>
</dbReference>
<dbReference type="GO" id="GO:0004190">
    <property type="term" value="F:aspartic-type endopeptidase activity"/>
    <property type="evidence" value="ECO:0007669"/>
    <property type="project" value="InterPro"/>
</dbReference>
<sequence>MHYEIFLDLLFAENLLLNYTILRLSSFLLKRSATRRRSFAAAALGAGYAVLYAVLARYLPGALLALVGIGITTGMVKSGCRITTVRDLAVGMAGYILSGFLIGSAYRLFRELMPGRGILLFLLSGSAAYAGTLLLLKIRKEMLLEHARQVTVQLVQNGKWKKVKGLYDTGNTLRDATTKKPVSVVPYTVILELFPDEMRTGIAALARHETVPEPEQLLALQPRYIPFRGLEGGGFLPVIRISEMILVTEHTARHISGPLIALGGENSSSPRGYEIILHPDLMEGQEE</sequence>
<dbReference type="EMBL" id="CYYV01000005">
    <property type="protein sequence ID" value="CUO02696.1"/>
    <property type="molecule type" value="Genomic_DNA"/>
</dbReference>
<keyword evidence="1" id="KW-0812">Transmembrane</keyword>
<keyword evidence="1" id="KW-1133">Transmembrane helix</keyword>
<accession>A0A174BT17</accession>
<dbReference type="InterPro" id="IPR005081">
    <property type="entry name" value="SpoIIGA"/>
</dbReference>
<dbReference type="AlphaFoldDB" id="A0A174BT17"/>
<organism evidence="2 3">
    <name type="scientific">Fusicatenibacter saccharivorans</name>
    <dbReference type="NCBI Taxonomy" id="1150298"/>
    <lineage>
        <taxon>Bacteria</taxon>
        <taxon>Bacillati</taxon>
        <taxon>Bacillota</taxon>
        <taxon>Clostridia</taxon>
        <taxon>Lachnospirales</taxon>
        <taxon>Lachnospiraceae</taxon>
        <taxon>Fusicatenibacter</taxon>
    </lineage>
</organism>
<dbReference type="GO" id="GO:0030436">
    <property type="term" value="P:asexual sporulation"/>
    <property type="evidence" value="ECO:0007669"/>
    <property type="project" value="InterPro"/>
</dbReference>
<feature type="transmembrane region" description="Helical" evidence="1">
    <location>
        <begin position="118"/>
        <end position="136"/>
    </location>
</feature>
<evidence type="ECO:0000313" key="3">
    <source>
        <dbReference type="Proteomes" id="UP000095706"/>
    </source>
</evidence>